<dbReference type="InterPro" id="IPR050951">
    <property type="entry name" value="Retrovirus_Pol_polyprotein"/>
</dbReference>
<dbReference type="CDD" id="cd09274">
    <property type="entry name" value="RNase_HI_RT_Ty3"/>
    <property type="match status" value="1"/>
</dbReference>
<dbReference type="GO" id="GO:0003964">
    <property type="term" value="F:RNA-directed DNA polymerase activity"/>
    <property type="evidence" value="ECO:0007669"/>
    <property type="project" value="UniProtKB-KW"/>
</dbReference>
<dbReference type="GO" id="GO:0003676">
    <property type="term" value="F:nucleic acid binding"/>
    <property type="evidence" value="ECO:0007669"/>
    <property type="project" value="InterPro"/>
</dbReference>
<dbReference type="SUPFAM" id="SSF53098">
    <property type="entry name" value="Ribonuclease H-like"/>
    <property type="match status" value="1"/>
</dbReference>
<evidence type="ECO:0000259" key="4">
    <source>
        <dbReference type="Pfam" id="PF17919"/>
    </source>
</evidence>
<name>A0A5A7TTE3_CUCMM</name>
<dbReference type="Pfam" id="PF00078">
    <property type="entry name" value="RVT_1"/>
    <property type="match status" value="1"/>
</dbReference>
<dbReference type="Proteomes" id="UP000321393">
    <property type="component" value="Unassembled WGS sequence"/>
</dbReference>
<evidence type="ECO:0000313" key="6">
    <source>
        <dbReference type="Proteomes" id="UP000321393"/>
    </source>
</evidence>
<dbReference type="InterPro" id="IPR043128">
    <property type="entry name" value="Rev_trsase/Diguanyl_cyclase"/>
</dbReference>
<dbReference type="PANTHER" id="PTHR37984">
    <property type="entry name" value="PROTEIN CBG26694"/>
    <property type="match status" value="1"/>
</dbReference>
<dbReference type="InterPro" id="IPR000477">
    <property type="entry name" value="RT_dom"/>
</dbReference>
<dbReference type="AlphaFoldDB" id="A0A5A7TTE3"/>
<dbReference type="InterPro" id="IPR043502">
    <property type="entry name" value="DNA/RNA_pol_sf"/>
</dbReference>
<evidence type="ECO:0000313" key="5">
    <source>
        <dbReference type="EMBL" id="KAA0044655.1"/>
    </source>
</evidence>
<dbReference type="SUPFAM" id="SSF56672">
    <property type="entry name" value="DNA/RNA polymerases"/>
    <property type="match status" value="1"/>
</dbReference>
<dbReference type="Pfam" id="PF17919">
    <property type="entry name" value="RT_RNaseH_2"/>
    <property type="match status" value="1"/>
</dbReference>
<keyword evidence="5" id="KW-0695">RNA-directed DNA polymerase</keyword>
<dbReference type="InterPro" id="IPR012337">
    <property type="entry name" value="RNaseH-like_sf"/>
</dbReference>
<dbReference type="EMBL" id="SSTE01014815">
    <property type="protein sequence ID" value="KAA0044655.1"/>
    <property type="molecule type" value="Genomic_DNA"/>
</dbReference>
<dbReference type="InterPro" id="IPR036397">
    <property type="entry name" value="RNaseH_sf"/>
</dbReference>
<dbReference type="Gene3D" id="3.30.420.10">
    <property type="entry name" value="Ribonuclease H-like superfamily/Ribonuclease H"/>
    <property type="match status" value="1"/>
</dbReference>
<accession>A0A5A7TTE3</accession>
<gene>
    <name evidence="5" type="ORF">E6C27_scaffold46G004110</name>
</gene>
<proteinExistence type="predicted"/>
<dbReference type="CDD" id="cd01647">
    <property type="entry name" value="RT_LTR"/>
    <property type="match status" value="1"/>
</dbReference>
<feature type="compositionally biased region" description="Basic and acidic residues" evidence="2">
    <location>
        <begin position="87"/>
        <end position="101"/>
    </location>
</feature>
<feature type="region of interest" description="Disordered" evidence="2">
    <location>
        <begin position="79"/>
        <end position="101"/>
    </location>
</feature>
<protein>
    <submittedName>
        <fullName evidence="5">Reverse transcriptase</fullName>
    </submittedName>
</protein>
<keyword evidence="1" id="KW-0511">Multifunctional enzyme</keyword>
<sequence length="744" mass="86589">MICSPRESKIQRFFPSTPIAQMMKLTLKIENREKVRKECELISVYGSKFQYNLPKAKENSETKSVTATTGGSTPMRTITLSEVTEANNRREGPSKRPSDAKFQARREKGLCFKCEEKYYAGHYCKAKEDKELRMLVVRDDGEEFEIIEEEVEGKVAEENTIEVGTVENVNIELFINSVVGLTNLGTMKVKGKVKNEDVLLPLELGGVDVILGMHWLHFLGVTKVDWKHLITIFQHEGRKVIIRGDSSLTKKGMRRFEDVFEWPETLPPKRGIEHHIHLKQWTNPVNMRPYRYAHQQKEEMERLVDNMVASRIIRPSTSPYSNPVLLVRKKDESWRFCVDYRALNNVTIPDKFPIPVIEKFELNGANMFSKIDLKVGYHQIRRNQEDVEKTVFRTHKGHCEFLVMPFGLTNASSTFQALMNAVFKPYMRWVGYFGHIISEKGVEVDPEKIRAIKEWSTPTNVRENGAFKWNEESNESFKKLKKPMMTLPVMAMPDFNLPFEIETYAFGYGVRAILTQAKRPIAYFSQTMSTRDRARLVYERELIVVVFAVQKWRPYVLGRKFIMKTGQRSLKFLLEQRVIQPQYQKWIAKLLGYSFEVVYRPELRTRQPMLKEIKSIMEQNPDDIPNFTIHQGVLQFNGRTYKRITGELYWDGMKKDIKKYYEEYGLPKSDRYEVIFVVVDRMSKYAHFIALKHLYTAKSVAEIFVKEIVRLHGYPRSIVLDRDRKGSGSGTFTLLTGIAPPIEA</sequence>
<dbReference type="Gene3D" id="3.30.70.270">
    <property type="match status" value="1"/>
</dbReference>
<comment type="caution">
    <text evidence="5">The sequence shown here is derived from an EMBL/GenBank/DDBJ whole genome shotgun (WGS) entry which is preliminary data.</text>
</comment>
<keyword evidence="5" id="KW-0548">Nucleotidyltransferase</keyword>
<dbReference type="Gene3D" id="3.10.10.10">
    <property type="entry name" value="HIV Type 1 Reverse Transcriptase, subunit A, domain 1"/>
    <property type="match status" value="1"/>
</dbReference>
<evidence type="ECO:0000259" key="3">
    <source>
        <dbReference type="Pfam" id="PF00078"/>
    </source>
</evidence>
<feature type="domain" description="Reverse transcriptase" evidence="3">
    <location>
        <begin position="327"/>
        <end position="428"/>
    </location>
</feature>
<evidence type="ECO:0000256" key="2">
    <source>
        <dbReference type="SAM" id="MobiDB-lite"/>
    </source>
</evidence>
<evidence type="ECO:0000256" key="1">
    <source>
        <dbReference type="ARBA" id="ARBA00023268"/>
    </source>
</evidence>
<dbReference type="PANTHER" id="PTHR37984:SF5">
    <property type="entry name" value="PROTEIN NYNRIN-LIKE"/>
    <property type="match status" value="1"/>
</dbReference>
<keyword evidence="5" id="KW-0808">Transferase</keyword>
<reference evidence="5 6" key="1">
    <citation type="submission" date="2019-08" db="EMBL/GenBank/DDBJ databases">
        <title>Draft genome sequences of two oriental melons (Cucumis melo L. var makuwa).</title>
        <authorList>
            <person name="Kwon S.-Y."/>
        </authorList>
    </citation>
    <scope>NUCLEOTIDE SEQUENCE [LARGE SCALE GENOMIC DNA]</scope>
    <source>
        <strain evidence="6">cv. SW 3</strain>
        <tissue evidence="5">Leaf</tissue>
    </source>
</reference>
<dbReference type="InterPro" id="IPR041577">
    <property type="entry name" value="RT_RNaseH_2"/>
</dbReference>
<feature type="domain" description="Reverse transcriptase/retrotransposon-derived protein RNase H-like" evidence="4">
    <location>
        <begin position="469"/>
        <end position="562"/>
    </location>
</feature>
<organism evidence="5 6">
    <name type="scientific">Cucumis melo var. makuwa</name>
    <name type="common">Oriental melon</name>
    <dbReference type="NCBI Taxonomy" id="1194695"/>
    <lineage>
        <taxon>Eukaryota</taxon>
        <taxon>Viridiplantae</taxon>
        <taxon>Streptophyta</taxon>
        <taxon>Embryophyta</taxon>
        <taxon>Tracheophyta</taxon>
        <taxon>Spermatophyta</taxon>
        <taxon>Magnoliopsida</taxon>
        <taxon>eudicotyledons</taxon>
        <taxon>Gunneridae</taxon>
        <taxon>Pentapetalae</taxon>
        <taxon>rosids</taxon>
        <taxon>fabids</taxon>
        <taxon>Cucurbitales</taxon>
        <taxon>Cucurbitaceae</taxon>
        <taxon>Benincaseae</taxon>
        <taxon>Cucumis</taxon>
    </lineage>
</organism>
<dbReference type="OrthoDB" id="1933597at2759"/>
<dbReference type="Gene3D" id="3.10.20.370">
    <property type="match status" value="1"/>
</dbReference>